<keyword evidence="5" id="KW-0326">Glycosidase</keyword>
<accession>A0A9P0A8M5</accession>
<dbReference type="EC" id="3.2.1.20" evidence="3"/>
<evidence type="ECO:0000256" key="3">
    <source>
        <dbReference type="ARBA" id="ARBA00012741"/>
    </source>
</evidence>
<dbReference type="AlphaFoldDB" id="A0A9P0A8M5"/>
<dbReference type="Gene3D" id="3.20.20.80">
    <property type="entry name" value="Glycosidases"/>
    <property type="match status" value="2"/>
</dbReference>
<protein>
    <recommendedName>
        <fullName evidence="3">alpha-glucosidase</fullName>
        <ecNumber evidence="3">3.2.1.20</ecNumber>
    </recommendedName>
</protein>
<dbReference type="EMBL" id="OU963864">
    <property type="protein sequence ID" value="CAH0386186.1"/>
    <property type="molecule type" value="Genomic_DNA"/>
</dbReference>
<dbReference type="PANTHER" id="PTHR10357:SF179">
    <property type="entry name" value="NEUTRAL AND BASIC AMINO ACID TRANSPORT PROTEIN RBAT"/>
    <property type="match status" value="1"/>
</dbReference>
<dbReference type="SUPFAM" id="SSF51445">
    <property type="entry name" value="(Trans)glycosidases"/>
    <property type="match status" value="1"/>
</dbReference>
<evidence type="ECO:0000256" key="2">
    <source>
        <dbReference type="ARBA" id="ARBA00008061"/>
    </source>
</evidence>
<feature type="domain" description="Glycosyl hydrolase family 13 catalytic" evidence="7">
    <location>
        <begin position="2"/>
        <end position="314"/>
    </location>
</feature>
<evidence type="ECO:0000313" key="8">
    <source>
        <dbReference type="EMBL" id="CAH0386186.1"/>
    </source>
</evidence>
<dbReference type="Pfam" id="PF00128">
    <property type="entry name" value="Alpha-amylase"/>
    <property type="match status" value="1"/>
</dbReference>
<keyword evidence="4" id="KW-0325">Glycoprotein</keyword>
<organism evidence="8 9">
    <name type="scientific">Bemisia tabaci</name>
    <name type="common">Sweetpotato whitefly</name>
    <name type="synonym">Aleurodes tabaci</name>
    <dbReference type="NCBI Taxonomy" id="7038"/>
    <lineage>
        <taxon>Eukaryota</taxon>
        <taxon>Metazoa</taxon>
        <taxon>Ecdysozoa</taxon>
        <taxon>Arthropoda</taxon>
        <taxon>Hexapoda</taxon>
        <taxon>Insecta</taxon>
        <taxon>Pterygota</taxon>
        <taxon>Neoptera</taxon>
        <taxon>Paraneoptera</taxon>
        <taxon>Hemiptera</taxon>
        <taxon>Sternorrhyncha</taxon>
        <taxon>Aleyrodoidea</taxon>
        <taxon>Aleyrodidae</taxon>
        <taxon>Aleyrodinae</taxon>
        <taxon>Bemisia</taxon>
    </lineage>
</organism>
<name>A0A9P0A8M5_BEMTA</name>
<dbReference type="InterPro" id="IPR017853">
    <property type="entry name" value="GH"/>
</dbReference>
<sequence length="344" mass="39805">MVDMGYDVEDHKVVDPLFGDIEDYKKLLAAAKEKGLKLIIDFVPNHSSDLSVWFKLSEQRIEPYTDYYVWRDAKPINTTHSTVPNNWRCRFGGSAWEWNEKRQQYYLHQFAVQQPDLNYRSANVRKEMEMLFEGADFEDEPPNPDFKGGDNDAVSVLHIYTDRQPENYELIQSWRRLLDEVMCTEDCVETTELVKYFGNSSSPGSHVPFYLLQAYADHEWNATTLDQYVHAEIDIYPEGSYNWVLDNHDNPRSSARFCEESMDSWNMLTLLMPGVASIYYGSELGMLDINPRHDQRQDPLNGAGTRSDPRDSSRAPMLWDHTKNAGFTTADKPWLPCASELLEG</sequence>
<dbReference type="GO" id="GO:0005975">
    <property type="term" value="P:carbohydrate metabolic process"/>
    <property type="evidence" value="ECO:0007669"/>
    <property type="project" value="InterPro"/>
</dbReference>
<dbReference type="GO" id="GO:0004558">
    <property type="term" value="F:alpha-1,4-glucosidase activity"/>
    <property type="evidence" value="ECO:0007669"/>
    <property type="project" value="UniProtKB-EC"/>
</dbReference>
<evidence type="ECO:0000259" key="7">
    <source>
        <dbReference type="SMART" id="SM00642"/>
    </source>
</evidence>
<dbReference type="FunFam" id="3.90.400.10:FF:000001">
    <property type="entry name" value="Maltase A3, isoform A"/>
    <property type="match status" value="1"/>
</dbReference>
<dbReference type="SMART" id="SM00642">
    <property type="entry name" value="Aamy"/>
    <property type="match status" value="1"/>
</dbReference>
<evidence type="ECO:0000313" key="9">
    <source>
        <dbReference type="Proteomes" id="UP001152759"/>
    </source>
</evidence>
<reference evidence="8" key="1">
    <citation type="submission" date="2021-12" db="EMBL/GenBank/DDBJ databases">
        <authorList>
            <person name="King R."/>
        </authorList>
    </citation>
    <scope>NUCLEOTIDE SEQUENCE</scope>
</reference>
<feature type="region of interest" description="Disordered" evidence="6">
    <location>
        <begin position="290"/>
        <end position="317"/>
    </location>
</feature>
<comment type="catalytic activity">
    <reaction evidence="1">
        <text>Hydrolysis of terminal, non-reducing (1-&gt;4)-linked alpha-D-glucose residues with release of alpha-D-glucose.</text>
        <dbReference type="EC" id="3.2.1.20"/>
    </reaction>
</comment>
<evidence type="ECO:0000256" key="1">
    <source>
        <dbReference type="ARBA" id="ARBA00001657"/>
    </source>
</evidence>
<dbReference type="PANTHER" id="PTHR10357">
    <property type="entry name" value="ALPHA-AMYLASE FAMILY MEMBER"/>
    <property type="match status" value="1"/>
</dbReference>
<keyword evidence="9" id="KW-1185">Reference proteome</keyword>
<evidence type="ECO:0000256" key="4">
    <source>
        <dbReference type="ARBA" id="ARBA00023180"/>
    </source>
</evidence>
<dbReference type="Proteomes" id="UP001152759">
    <property type="component" value="Chromosome 3"/>
</dbReference>
<dbReference type="InterPro" id="IPR006047">
    <property type="entry name" value="GH13_cat_dom"/>
</dbReference>
<proteinExistence type="inferred from homology"/>
<gene>
    <name evidence="8" type="ORF">BEMITA_LOCUS5336</name>
</gene>
<keyword evidence="5" id="KW-0378">Hydrolase</keyword>
<comment type="similarity">
    <text evidence="2">Belongs to the glycosyl hydrolase 13 family.</text>
</comment>
<dbReference type="InterPro" id="IPR045857">
    <property type="entry name" value="O16G_dom_2"/>
</dbReference>
<evidence type="ECO:0000256" key="5">
    <source>
        <dbReference type="ARBA" id="ARBA00023295"/>
    </source>
</evidence>
<evidence type="ECO:0000256" key="6">
    <source>
        <dbReference type="SAM" id="MobiDB-lite"/>
    </source>
</evidence>
<dbReference type="Gene3D" id="3.90.400.10">
    <property type="entry name" value="Oligo-1,6-glucosidase, Domain 2"/>
    <property type="match status" value="1"/>
</dbReference>